<dbReference type="AlphaFoldDB" id="A0A5C0AVG7"/>
<dbReference type="RefSeq" id="WP_148813955.1">
    <property type="nucleotide sequence ID" value="NZ_CP043046.1"/>
</dbReference>
<dbReference type="InterPro" id="IPR029052">
    <property type="entry name" value="Metallo-depent_PP-like"/>
</dbReference>
<dbReference type="Proteomes" id="UP000325161">
    <property type="component" value="Chromosome"/>
</dbReference>
<dbReference type="SUPFAM" id="SSF56300">
    <property type="entry name" value="Metallo-dependent phosphatases"/>
    <property type="match status" value="1"/>
</dbReference>
<accession>A0A5C0AVG7</accession>
<proteinExistence type="predicted"/>
<gene>
    <name evidence="1" type="ORF">FXN63_06880</name>
</gene>
<dbReference type="KEGG" id="pacr:FXN63_06880"/>
<evidence type="ECO:0000313" key="1">
    <source>
        <dbReference type="EMBL" id="QEI05594.1"/>
    </source>
</evidence>
<sequence>MNQTSVREGVQHASWRRHLAALLLGLPLLAILPLPAAHADRPPPGVGVRDGLPPRIGPAIAVIADVPGNEAQARVLLRTLEDIGHDSDLLIHLGNLKGENERCDDTLYLQRRELLESSLVPLVLLPGDNDWADCALRAGGNYAPFERLTRLRELFFERADSLGATRIALSRQSETSRFRGYPENARWSTDGLMFVAVNVPGGQNNFQRGAGRNGELEERALANNAWLRQAFSNATREDARAVIVAFHADPDFSRLDTGDRSDAYAGFKQQLVQLAGHFKGQVLLLHGSEKAVVDQTLTVAGKRLPNVMRVGVHNSRPGESWLHIEYQAGRNAGFVVRTRNARPQP</sequence>
<name>A0A5C0AVG7_9BURK</name>
<dbReference type="CDD" id="cd00838">
    <property type="entry name" value="MPP_superfamily"/>
    <property type="match status" value="1"/>
</dbReference>
<keyword evidence="2" id="KW-1185">Reference proteome</keyword>
<protein>
    <submittedName>
        <fullName evidence="1">Metallophosphoesterase</fullName>
    </submittedName>
</protein>
<organism evidence="1 2">
    <name type="scientific">Pigmentiphaga aceris</name>
    <dbReference type="NCBI Taxonomy" id="1940612"/>
    <lineage>
        <taxon>Bacteria</taxon>
        <taxon>Pseudomonadati</taxon>
        <taxon>Pseudomonadota</taxon>
        <taxon>Betaproteobacteria</taxon>
        <taxon>Burkholderiales</taxon>
        <taxon>Alcaligenaceae</taxon>
        <taxon>Pigmentiphaga</taxon>
    </lineage>
</organism>
<reference evidence="1 2" key="1">
    <citation type="submission" date="2019-08" db="EMBL/GenBank/DDBJ databases">
        <title>Amphibian skin-associated Pigmentiphaga: genome sequence and occurrence across geography and hosts.</title>
        <authorList>
            <person name="Bletz M.C."/>
            <person name="Bunk B."/>
            <person name="Sproeer C."/>
            <person name="Biwer P."/>
            <person name="Reiter S."/>
            <person name="Rabemananjara F.C.E."/>
            <person name="Schulz S."/>
            <person name="Overmann J."/>
            <person name="Vences M."/>
        </authorList>
    </citation>
    <scope>NUCLEOTIDE SEQUENCE [LARGE SCALE GENOMIC DNA]</scope>
    <source>
        <strain evidence="1 2">Mada1488</strain>
    </source>
</reference>
<dbReference type="EMBL" id="CP043046">
    <property type="protein sequence ID" value="QEI05594.1"/>
    <property type="molecule type" value="Genomic_DNA"/>
</dbReference>
<dbReference type="OrthoDB" id="58809at2"/>
<evidence type="ECO:0000313" key="2">
    <source>
        <dbReference type="Proteomes" id="UP000325161"/>
    </source>
</evidence>